<keyword evidence="6" id="KW-0614">Plasmid</keyword>
<dbReference type="Gene3D" id="3.30.450.40">
    <property type="match status" value="1"/>
</dbReference>
<keyword evidence="3" id="KW-0804">Transcription</keyword>
<evidence type="ECO:0000259" key="4">
    <source>
        <dbReference type="PROSITE" id="PS51077"/>
    </source>
</evidence>
<dbReference type="SUPFAM" id="SSF46785">
    <property type="entry name" value="Winged helix' DNA-binding domain"/>
    <property type="match status" value="1"/>
</dbReference>
<protein>
    <submittedName>
        <fullName evidence="6">Transcriptional regulator, IclR family</fullName>
    </submittedName>
</protein>
<dbReference type="PROSITE" id="PS51077">
    <property type="entry name" value="HTH_ICLR"/>
    <property type="match status" value="1"/>
</dbReference>
<feature type="domain" description="HTH iclR-type" evidence="4">
    <location>
        <begin position="36"/>
        <end position="95"/>
    </location>
</feature>
<dbReference type="HOGENOM" id="CLU_062618_6_0_5"/>
<reference evidence="7" key="1">
    <citation type="submission" date="2010-12" db="EMBL/GenBank/DDBJ databases">
        <title>Complete sequence of plasmid 1 of Asticcacaulis excentricus CB 48.</title>
        <authorList>
            <consortium name="US DOE Joint Genome Institute"/>
            <person name="Lucas S."/>
            <person name="Copeland A."/>
            <person name="Lapidus A."/>
            <person name="Cheng J.-F."/>
            <person name="Bruce D."/>
            <person name="Goodwin L."/>
            <person name="Pitluck S."/>
            <person name="Teshima H."/>
            <person name="Davenport K."/>
            <person name="Detter J.C."/>
            <person name="Han C."/>
            <person name="Tapia R."/>
            <person name="Land M."/>
            <person name="Hauser L."/>
            <person name="Jeffries C."/>
            <person name="Kyrpides N."/>
            <person name="Ivanova N."/>
            <person name="Ovchinnikova G."/>
            <person name="Brun Y.V."/>
            <person name="Woyke T."/>
        </authorList>
    </citation>
    <scope>NUCLEOTIDE SEQUENCE [LARGE SCALE GENOMIC DNA]</scope>
    <source>
        <strain evidence="7">ATCC 15261 / DSM 4724 / KCTC 12464 / NCIMB 9791 / VKM B-1370 / CB 48</strain>
        <plasmid evidence="7">pASTEX01</plasmid>
    </source>
</reference>
<evidence type="ECO:0000256" key="2">
    <source>
        <dbReference type="ARBA" id="ARBA00023125"/>
    </source>
</evidence>
<dbReference type="PANTHER" id="PTHR30136:SF24">
    <property type="entry name" value="HTH-TYPE TRANSCRIPTIONAL REPRESSOR ALLR"/>
    <property type="match status" value="1"/>
</dbReference>
<dbReference type="Gene3D" id="1.10.10.10">
    <property type="entry name" value="Winged helix-like DNA-binding domain superfamily/Winged helix DNA-binding domain"/>
    <property type="match status" value="1"/>
</dbReference>
<dbReference type="InterPro" id="IPR036388">
    <property type="entry name" value="WH-like_DNA-bd_sf"/>
</dbReference>
<evidence type="ECO:0000259" key="5">
    <source>
        <dbReference type="PROSITE" id="PS51078"/>
    </source>
</evidence>
<accession>E8RVM0</accession>
<evidence type="ECO:0000313" key="6">
    <source>
        <dbReference type="EMBL" id="ADU15189.1"/>
    </source>
</evidence>
<organism evidence="6 7">
    <name type="scientific">Asticcacaulis excentricus (strain ATCC 15261 / DSM 4724 / KCTC 12464 / NCIMB 9791 / VKM B-1370 / CB 48)</name>
    <dbReference type="NCBI Taxonomy" id="573065"/>
    <lineage>
        <taxon>Bacteria</taxon>
        <taxon>Pseudomonadati</taxon>
        <taxon>Pseudomonadota</taxon>
        <taxon>Alphaproteobacteria</taxon>
        <taxon>Caulobacterales</taxon>
        <taxon>Caulobacteraceae</taxon>
        <taxon>Asticcacaulis</taxon>
    </lineage>
</organism>
<evidence type="ECO:0000256" key="1">
    <source>
        <dbReference type="ARBA" id="ARBA00023015"/>
    </source>
</evidence>
<dbReference type="EMBL" id="CP002397">
    <property type="protein sequence ID" value="ADU15189.1"/>
    <property type="molecule type" value="Genomic_DNA"/>
</dbReference>
<dbReference type="GO" id="GO:0003700">
    <property type="term" value="F:DNA-binding transcription factor activity"/>
    <property type="evidence" value="ECO:0007669"/>
    <property type="project" value="TreeGrafter"/>
</dbReference>
<evidence type="ECO:0000256" key="3">
    <source>
        <dbReference type="ARBA" id="ARBA00023163"/>
    </source>
</evidence>
<dbReference type="InterPro" id="IPR005471">
    <property type="entry name" value="Tscrpt_reg_IclR_N"/>
</dbReference>
<sequence length="279" mass="30923">MPELARVKAVENMALVADVEDMAEVGAEKEKGIAGALTLMRGLDVLGRVAKGDNTLPKISRSLGLNKSTVHRLASTLVDYGFLSFTQREGYALGTRLLELGHAASQQITLTRVSHDHLVRLAADTGDTVNLGVLDGHQVHYIDKIPGTRRIEVRCVIGERQYLRPTGLGKALLLDADEDKLREVYNREAREFPNYRYDLKGWLDIMKTYREGGYALDMDENEDRIRCVSAPIRDLSGKIVAAVSISSAAQYMDDGRLETLKGYVKEVTLTISRELGYKG</sequence>
<dbReference type="PANTHER" id="PTHR30136">
    <property type="entry name" value="HELIX-TURN-HELIX TRANSCRIPTIONAL REGULATOR, ICLR FAMILY"/>
    <property type="match status" value="1"/>
</dbReference>
<keyword evidence="7" id="KW-1185">Reference proteome</keyword>
<feature type="domain" description="IclR-ED" evidence="5">
    <location>
        <begin position="96"/>
        <end position="277"/>
    </location>
</feature>
<evidence type="ECO:0000313" key="7">
    <source>
        <dbReference type="Proteomes" id="UP000001492"/>
    </source>
</evidence>
<dbReference type="KEGG" id="aex:Astex_3561"/>
<dbReference type="PROSITE" id="PS51078">
    <property type="entry name" value="ICLR_ED"/>
    <property type="match status" value="1"/>
</dbReference>
<geneLocation type="plasmid" evidence="6 7">
    <name>pASTEX01</name>
</geneLocation>
<dbReference type="Pfam" id="PF01614">
    <property type="entry name" value="IclR_C"/>
    <property type="match status" value="1"/>
</dbReference>
<keyword evidence="1" id="KW-0805">Transcription regulation</keyword>
<dbReference type="eggNOG" id="COG1414">
    <property type="taxonomic scope" value="Bacteria"/>
</dbReference>
<dbReference type="SUPFAM" id="SSF55781">
    <property type="entry name" value="GAF domain-like"/>
    <property type="match status" value="1"/>
</dbReference>
<dbReference type="InterPro" id="IPR050707">
    <property type="entry name" value="HTH_MetabolicPath_Reg"/>
</dbReference>
<dbReference type="InterPro" id="IPR036390">
    <property type="entry name" value="WH_DNA-bd_sf"/>
</dbReference>
<keyword evidence="2" id="KW-0238">DNA-binding</keyword>
<dbReference type="GO" id="GO:0003677">
    <property type="term" value="F:DNA binding"/>
    <property type="evidence" value="ECO:0007669"/>
    <property type="project" value="UniProtKB-KW"/>
</dbReference>
<gene>
    <name evidence="6" type="ordered locus">Astex_3561</name>
</gene>
<dbReference type="SMART" id="SM00346">
    <property type="entry name" value="HTH_ICLR"/>
    <property type="match status" value="1"/>
</dbReference>
<dbReference type="InterPro" id="IPR029016">
    <property type="entry name" value="GAF-like_dom_sf"/>
</dbReference>
<name>E8RVM0_ASTEC</name>
<dbReference type="Pfam" id="PF09339">
    <property type="entry name" value="HTH_IclR"/>
    <property type="match status" value="1"/>
</dbReference>
<proteinExistence type="predicted"/>
<dbReference type="InterPro" id="IPR014757">
    <property type="entry name" value="Tscrpt_reg_IclR_C"/>
</dbReference>
<dbReference type="AlphaFoldDB" id="E8RVM0"/>
<dbReference type="Proteomes" id="UP000001492">
    <property type="component" value="Plasmid pASTEX01"/>
</dbReference>
<dbReference type="GO" id="GO:0045892">
    <property type="term" value="P:negative regulation of DNA-templated transcription"/>
    <property type="evidence" value="ECO:0007669"/>
    <property type="project" value="TreeGrafter"/>
</dbReference>